<dbReference type="SUPFAM" id="SSF47648">
    <property type="entry name" value="Nucleoside phosphorylase/phosphoribosyltransferase N-terminal domain"/>
    <property type="match status" value="1"/>
</dbReference>
<evidence type="ECO:0000313" key="9">
    <source>
        <dbReference type="Proteomes" id="UP001634394"/>
    </source>
</evidence>
<dbReference type="PIRSF" id="PIRSF000478">
    <property type="entry name" value="TP_PyNP"/>
    <property type="match status" value="1"/>
</dbReference>
<comment type="subunit">
    <text evidence="2 5">Homodimer.</text>
</comment>
<comment type="caution">
    <text evidence="7">The sequence shown here is derived from an EMBL/GenBank/DDBJ whole genome shotgun (WGS) entry which is preliminary data.</text>
</comment>
<dbReference type="FunFam" id="3.40.1030.10:FF:000003">
    <property type="entry name" value="Pyrimidine-nucleoside phosphorylase"/>
    <property type="match status" value="1"/>
</dbReference>
<dbReference type="InterPro" id="IPR017872">
    <property type="entry name" value="Pyrmidine_PPase_CS"/>
</dbReference>
<sequence length="460" mass="49276">MEAEKYVYNSANMSTLRIPDIISKKRDGKTLTEKEIEFFVSKVVDGSFQGAQLGAMLMAIYMKHLNDAETTALTRAMTHSGKVLTWPDRWKGHIVDKHSTGGVGDKVSLLLAPALAACGMKVPMISGRGLAHTGGTLDKMESIQGFRIHLTHQEMTDILDTVGCFIAGQTDDIVPADKIMYANRDVTGTVSSLGLITCSIISKKAAENLDALVLDVKTGKAAVLQDEKLARELATQMVRAGNGLGIKTAALLTNMHAPIGNMIGNSLEVVEAIEGLHGKAPDDLSELVERLGGHALFLCGHVDSVQDGYGMINSVIHNGTAVNTFCAMLKAQGVEPDLADQLCRTGADVRGLLPKSKRTTEVPCQANGYIHDIDGLKCAEVSCQLGAGRNREGEAINHGVGLELKKHVGDNAEEGEPWVIVHHDEDTLPAHILETLNQAIVVKSTPRTGLRSRLIDVISG</sequence>
<dbReference type="EC" id="2.4.2.4" evidence="5"/>
<dbReference type="InterPro" id="IPR000312">
    <property type="entry name" value="Glycosyl_Trfase_fam3"/>
</dbReference>
<proteinExistence type="inferred from homology"/>
<feature type="domain" description="Pyrimidine nucleoside phosphorylase C-terminal" evidence="6">
    <location>
        <begin position="369"/>
        <end position="443"/>
    </location>
</feature>
<dbReference type="GO" id="GO:0009032">
    <property type="term" value="F:thymidine phosphorylase activity"/>
    <property type="evidence" value="ECO:0007669"/>
    <property type="project" value="UniProtKB-UniRule"/>
</dbReference>
<dbReference type="SUPFAM" id="SSF52418">
    <property type="entry name" value="Nucleoside phosphorylase/phosphoribosyltransferase catalytic domain"/>
    <property type="match status" value="1"/>
</dbReference>
<dbReference type="InterPro" id="IPR000053">
    <property type="entry name" value="Thymidine/pyrmidine_PPase"/>
</dbReference>
<dbReference type="EMBL" id="JBJQND010000003">
    <property type="protein sequence ID" value="KAL3883543.1"/>
    <property type="molecule type" value="Genomic_DNA"/>
</dbReference>
<evidence type="ECO:0000259" key="6">
    <source>
        <dbReference type="SMART" id="SM00941"/>
    </source>
</evidence>
<evidence type="ECO:0000256" key="4">
    <source>
        <dbReference type="ARBA" id="ARBA00022679"/>
    </source>
</evidence>
<dbReference type="Pfam" id="PF00591">
    <property type="entry name" value="Glycos_transf_3"/>
    <property type="match status" value="1"/>
</dbReference>
<dbReference type="NCBIfam" id="NF004490">
    <property type="entry name" value="PRK05820.1"/>
    <property type="match status" value="1"/>
</dbReference>
<dbReference type="InterPro" id="IPR017459">
    <property type="entry name" value="Glycosyl_Trfase_fam3_N_dom"/>
</dbReference>
<dbReference type="InterPro" id="IPR018090">
    <property type="entry name" value="Pyrmidine_PPas_bac/euk"/>
</dbReference>
<organism evidence="7 9">
    <name type="scientific">Sinanodonta woodiana</name>
    <name type="common">Chinese pond mussel</name>
    <name type="synonym">Anodonta woodiana</name>
    <dbReference type="NCBI Taxonomy" id="1069815"/>
    <lineage>
        <taxon>Eukaryota</taxon>
        <taxon>Metazoa</taxon>
        <taxon>Spiralia</taxon>
        <taxon>Lophotrochozoa</taxon>
        <taxon>Mollusca</taxon>
        <taxon>Bivalvia</taxon>
        <taxon>Autobranchia</taxon>
        <taxon>Heteroconchia</taxon>
        <taxon>Palaeoheterodonta</taxon>
        <taxon>Unionida</taxon>
        <taxon>Unionoidea</taxon>
        <taxon>Unionidae</taxon>
        <taxon>Unioninae</taxon>
        <taxon>Sinanodonta</taxon>
    </lineage>
</organism>
<keyword evidence="9" id="KW-1185">Reference proteome</keyword>
<dbReference type="PROSITE" id="PS00647">
    <property type="entry name" value="THYMID_PHOSPHORYLASE"/>
    <property type="match status" value="1"/>
</dbReference>
<dbReference type="InterPro" id="IPR035902">
    <property type="entry name" value="Nuc_phospho_transferase"/>
</dbReference>
<dbReference type="EMBL" id="JBJQND010000003">
    <property type="protein sequence ID" value="KAL3883579.1"/>
    <property type="molecule type" value="Genomic_DNA"/>
</dbReference>
<evidence type="ECO:0000313" key="7">
    <source>
        <dbReference type="EMBL" id="KAL3883543.1"/>
    </source>
</evidence>
<evidence type="ECO:0000256" key="2">
    <source>
        <dbReference type="ARBA" id="ARBA00011738"/>
    </source>
</evidence>
<comment type="pathway">
    <text evidence="5">Pyrimidine metabolism; dTMP biosynthesis via salvage pathway; dTMP from thymine: step 1/2.</text>
</comment>
<evidence type="ECO:0000313" key="8">
    <source>
        <dbReference type="EMBL" id="KAL3883579.1"/>
    </source>
</evidence>
<comment type="function">
    <text evidence="5">Catalyzes the reversible phosphorolysis of thymidine. The produced molecules are then utilized as carbon and energy sources or in the rescue of pyrimidine bases for nucleotide synthesis.</text>
</comment>
<reference evidence="7 9" key="1">
    <citation type="submission" date="2024-11" db="EMBL/GenBank/DDBJ databases">
        <title>Chromosome-level genome assembly of the freshwater bivalve Anodonta woodiana.</title>
        <authorList>
            <person name="Chen X."/>
        </authorList>
    </citation>
    <scope>NUCLEOTIDE SEQUENCE [LARGE SCALE GENOMIC DNA]</scope>
    <source>
        <strain evidence="7">MN2024</strain>
        <tissue evidence="7">Gills</tissue>
    </source>
</reference>
<evidence type="ECO:0000256" key="3">
    <source>
        <dbReference type="ARBA" id="ARBA00022676"/>
    </source>
</evidence>
<dbReference type="Gene3D" id="3.40.1030.10">
    <property type="entry name" value="Nucleoside phosphorylase/phosphoribosyltransferase catalytic domain"/>
    <property type="match status" value="1"/>
</dbReference>
<keyword evidence="4 5" id="KW-0808">Transferase</keyword>
<dbReference type="Gene3D" id="3.90.1170.30">
    <property type="entry name" value="Pyrimidine nucleoside phosphorylase-like, C-terminal domain"/>
    <property type="match status" value="1"/>
</dbReference>
<dbReference type="Pfam" id="PF07831">
    <property type="entry name" value="PYNP_C"/>
    <property type="match status" value="1"/>
</dbReference>
<dbReference type="AlphaFoldDB" id="A0ABD3XFA1"/>
<accession>A0ABD3XFA1</accession>
<comment type="catalytic activity">
    <reaction evidence="5">
        <text>thymidine + phosphate = 2-deoxy-alpha-D-ribose 1-phosphate + thymine</text>
        <dbReference type="Rhea" id="RHEA:16037"/>
        <dbReference type="ChEBI" id="CHEBI:17748"/>
        <dbReference type="ChEBI" id="CHEBI:17821"/>
        <dbReference type="ChEBI" id="CHEBI:43474"/>
        <dbReference type="ChEBI" id="CHEBI:57259"/>
        <dbReference type="EC" id="2.4.2.4"/>
    </reaction>
</comment>
<dbReference type="Gene3D" id="1.20.970.10">
    <property type="entry name" value="Transferase, Pyrimidine Nucleoside Phosphorylase, Chain C"/>
    <property type="match status" value="1"/>
</dbReference>
<dbReference type="GO" id="GO:0006213">
    <property type="term" value="P:pyrimidine nucleoside metabolic process"/>
    <property type="evidence" value="ECO:0007669"/>
    <property type="project" value="UniProtKB-UniRule"/>
</dbReference>
<comment type="similarity">
    <text evidence="1 5">Belongs to the thymidine/pyrimidine-nucleoside phosphorylase family.</text>
</comment>
<dbReference type="InterPro" id="IPR036320">
    <property type="entry name" value="Glycosyl_Trfase_fam3_N_dom_sf"/>
</dbReference>
<dbReference type="Proteomes" id="UP001634394">
    <property type="component" value="Unassembled WGS sequence"/>
</dbReference>
<dbReference type="InterPro" id="IPR013102">
    <property type="entry name" value="PYNP_C"/>
</dbReference>
<protein>
    <recommendedName>
        <fullName evidence="5">Thymidine phosphorylase</fullName>
        <shortName evidence="5">TP</shortName>
        <ecNumber evidence="5">2.4.2.4</ecNumber>
    </recommendedName>
    <alternativeName>
        <fullName evidence="5">TdRPase</fullName>
    </alternativeName>
</protein>
<dbReference type="InterPro" id="IPR036566">
    <property type="entry name" value="PYNP-like_C_sf"/>
</dbReference>
<evidence type="ECO:0000256" key="1">
    <source>
        <dbReference type="ARBA" id="ARBA00006915"/>
    </source>
</evidence>
<dbReference type="PANTHER" id="PTHR10515">
    <property type="entry name" value="THYMIDINE PHOSPHORYLASE"/>
    <property type="match status" value="1"/>
</dbReference>
<dbReference type="NCBIfam" id="TIGR02644">
    <property type="entry name" value="Y_phosphoryl"/>
    <property type="match status" value="1"/>
</dbReference>
<name>A0ABD3XFA1_SINWO</name>
<evidence type="ECO:0000256" key="5">
    <source>
        <dbReference type="PIRNR" id="PIRNR000478"/>
    </source>
</evidence>
<gene>
    <name evidence="7" type="ORF">ACJMK2_029798</name>
    <name evidence="8" type="ORF">ACJMK2_029830</name>
</gene>
<dbReference type="SMART" id="SM00941">
    <property type="entry name" value="PYNP_C"/>
    <property type="match status" value="1"/>
</dbReference>
<dbReference type="Pfam" id="PF02885">
    <property type="entry name" value="Glycos_trans_3N"/>
    <property type="match status" value="1"/>
</dbReference>
<dbReference type="SUPFAM" id="SSF54680">
    <property type="entry name" value="Pyrimidine nucleoside phosphorylase C-terminal domain"/>
    <property type="match status" value="1"/>
</dbReference>
<keyword evidence="3 5" id="KW-0328">Glycosyltransferase</keyword>
<dbReference type="PANTHER" id="PTHR10515:SF0">
    <property type="entry name" value="THYMIDINE PHOSPHORYLASE"/>
    <property type="match status" value="1"/>
</dbReference>